<keyword evidence="1" id="KW-0472">Membrane</keyword>
<reference evidence="3 4" key="1">
    <citation type="submission" date="2024-09" db="EMBL/GenBank/DDBJ databases">
        <authorList>
            <person name="Sun Q."/>
            <person name="Mori K."/>
        </authorList>
    </citation>
    <scope>NUCLEOTIDE SEQUENCE [LARGE SCALE GENOMIC DNA]</scope>
    <source>
        <strain evidence="3 4">CICC 11035S</strain>
    </source>
</reference>
<evidence type="ECO:0000256" key="2">
    <source>
        <dbReference type="SAM" id="SignalP"/>
    </source>
</evidence>
<keyword evidence="2" id="KW-0732">Signal</keyword>
<name>A0ABV6S1L7_9SPHN</name>
<feature type="transmembrane region" description="Helical" evidence="1">
    <location>
        <begin position="44"/>
        <end position="64"/>
    </location>
</feature>
<keyword evidence="4" id="KW-1185">Reference proteome</keyword>
<feature type="chain" id="PRO_5046084071" description="Glycosyltransferase RgtA/B/C/D-like domain-containing protein" evidence="2">
    <location>
        <begin position="20"/>
        <end position="522"/>
    </location>
</feature>
<feature type="transmembrane region" description="Helical" evidence="1">
    <location>
        <begin position="105"/>
        <end position="135"/>
    </location>
</feature>
<protein>
    <recommendedName>
        <fullName evidence="5">Glycosyltransferase RgtA/B/C/D-like domain-containing protein</fullName>
    </recommendedName>
</protein>
<dbReference type="EMBL" id="JBHLTM010000006">
    <property type="protein sequence ID" value="MFC0683135.1"/>
    <property type="molecule type" value="Genomic_DNA"/>
</dbReference>
<organism evidence="3 4">
    <name type="scientific">Novosphingobium clariflavum</name>
    <dbReference type="NCBI Taxonomy" id="2029884"/>
    <lineage>
        <taxon>Bacteria</taxon>
        <taxon>Pseudomonadati</taxon>
        <taxon>Pseudomonadota</taxon>
        <taxon>Alphaproteobacteria</taxon>
        <taxon>Sphingomonadales</taxon>
        <taxon>Sphingomonadaceae</taxon>
        <taxon>Novosphingobium</taxon>
    </lineage>
</organism>
<feature type="transmembrane region" description="Helical" evidence="1">
    <location>
        <begin position="292"/>
        <end position="311"/>
    </location>
</feature>
<proteinExistence type="predicted"/>
<evidence type="ECO:0000313" key="3">
    <source>
        <dbReference type="EMBL" id="MFC0683135.1"/>
    </source>
</evidence>
<feature type="transmembrane region" description="Helical" evidence="1">
    <location>
        <begin position="171"/>
        <end position="191"/>
    </location>
</feature>
<keyword evidence="1" id="KW-1133">Transmembrane helix</keyword>
<accession>A0ABV6S1L7</accession>
<feature type="transmembrane region" description="Helical" evidence="1">
    <location>
        <begin position="244"/>
        <end position="267"/>
    </location>
</feature>
<comment type="caution">
    <text evidence="3">The sequence shown here is derived from an EMBL/GenBank/DDBJ whole genome shotgun (WGS) entry which is preliminary data.</text>
</comment>
<keyword evidence="1" id="KW-0812">Transmembrane</keyword>
<gene>
    <name evidence="3" type="ORF">ACFFF8_00865</name>
</gene>
<evidence type="ECO:0000256" key="1">
    <source>
        <dbReference type="SAM" id="Phobius"/>
    </source>
</evidence>
<feature type="transmembrane region" description="Helical" evidence="1">
    <location>
        <begin position="349"/>
        <end position="377"/>
    </location>
</feature>
<evidence type="ECO:0008006" key="5">
    <source>
        <dbReference type="Google" id="ProtNLM"/>
    </source>
</evidence>
<feature type="signal peptide" evidence="2">
    <location>
        <begin position="1"/>
        <end position="19"/>
    </location>
</feature>
<feature type="transmembrane region" description="Helical" evidence="1">
    <location>
        <begin position="323"/>
        <end position="343"/>
    </location>
</feature>
<evidence type="ECO:0000313" key="4">
    <source>
        <dbReference type="Proteomes" id="UP001589858"/>
    </source>
</evidence>
<dbReference type="Proteomes" id="UP001589858">
    <property type="component" value="Unassembled WGS sequence"/>
</dbReference>
<dbReference type="RefSeq" id="WP_267219977.1">
    <property type="nucleotide sequence ID" value="NZ_JAPCWC010000005.1"/>
</dbReference>
<sequence length="522" mass="56454">MRLKGAALDGALLSNCVCAVSGAATCDASQDLDRAPFFGRKCRGWTKLASACLFLVVAGLLRASTYGDPNVHIDEAFYQAVGIAMHHGAIPYVDVWDRKPWGLFFVYYLITGLSDAPLAYQAAATVFAAGTALIISRIAARWHGEKAGIFCGLGYLLWLEQAQGFFGQAPIWYNLFVASAALLILQCAASLGEGKVDWRSYAAMVMGGCAITIKQTSLFECIWLGLYAAHVLWRGPQGGLCKTVIIAGWMLVGALPTLAVAAGYGLAGNGTIWLQAMIGANLHKPIDTASSMIRALIMFVMLAPFIMLYVLSLPTMARDERRFLAGWLLAALMGLVSVPNFYLHYALPILVPLSVAAAGFFAGRWTGALALGVLVALAMRDTQALDFEHAQRSRAALDALATAVNNHADGSPLFVYDGPVQLYALTGHRFVTPLVFTPHLAQAIERDVSHLSTLGEVRRVLAERPGAVVLASKPWQGPVNWETLVPVRDYALRNCRLVARVMTPSWLHEETIDVWGDCNRGN</sequence>